<evidence type="ECO:0000256" key="1">
    <source>
        <dbReference type="SAM" id="MobiDB-lite"/>
    </source>
</evidence>
<evidence type="ECO:0000256" key="2">
    <source>
        <dbReference type="SAM" id="SignalP"/>
    </source>
</evidence>
<organism evidence="3 4">
    <name type="scientific">Zopfia rhizophila CBS 207.26</name>
    <dbReference type="NCBI Taxonomy" id="1314779"/>
    <lineage>
        <taxon>Eukaryota</taxon>
        <taxon>Fungi</taxon>
        <taxon>Dikarya</taxon>
        <taxon>Ascomycota</taxon>
        <taxon>Pezizomycotina</taxon>
        <taxon>Dothideomycetes</taxon>
        <taxon>Dothideomycetes incertae sedis</taxon>
        <taxon>Zopfiaceae</taxon>
        <taxon>Zopfia</taxon>
    </lineage>
</organism>
<dbReference type="PANTHER" id="PTHR36182">
    <property type="entry name" value="PROTEIN, PUTATIVE (AFU_ORTHOLOGUE AFUA_6G10930)-RELATED"/>
    <property type="match status" value="1"/>
</dbReference>
<feature type="region of interest" description="Disordered" evidence="1">
    <location>
        <begin position="204"/>
        <end position="263"/>
    </location>
</feature>
<keyword evidence="3" id="KW-0503">Monooxygenase</keyword>
<keyword evidence="2" id="KW-0732">Signal</keyword>
<keyword evidence="4" id="KW-1185">Reference proteome</keyword>
<dbReference type="PANTHER" id="PTHR36182:SF2">
    <property type="entry name" value="LYTIC POLYSACCHARIDE MONOOXYGENASE"/>
    <property type="match status" value="1"/>
</dbReference>
<feature type="compositionally biased region" description="Low complexity" evidence="1">
    <location>
        <begin position="234"/>
        <end position="263"/>
    </location>
</feature>
<feature type="region of interest" description="Disordered" evidence="1">
    <location>
        <begin position="295"/>
        <end position="328"/>
    </location>
</feature>
<gene>
    <name evidence="3" type="ORF">K469DRAFT_717279</name>
</gene>
<protein>
    <submittedName>
        <fullName evidence="3">Lytic polysaccharide monooxygenase</fullName>
    </submittedName>
</protein>
<dbReference type="Gene3D" id="2.70.50.70">
    <property type="match status" value="1"/>
</dbReference>
<sequence length="395" mass="39265">MSPRTAIVALATLLASSANAHMIMAKPVPFSVDKIDNSPITAAQYPCKSQNGFTVSTMNSMKVGEEQQLTFKGSARHGGGSCQLAVTTDETPSANSKFKVIMSMEGGCPKTNPEEAFTFKLPDSVPNGKMTFAWTWFSRLSGQPELYMNCAPIEVTGGASDSSKFDALPDLFVANIGQGCTTPANKNTKFPNPGESVLTDNAEASADAPTGNCGTSAGGGGSPAPSSGNGGGAPASSAAAGAPSSAAGGKPATSAAVAPSAAPSNPGGVFAPGASSAAGGQPAQSTLTTLVTITGTPVSPVQPTSAPAAGTGTPASPSAPSSGGGAGTCSQNGAIVCNGSDQFGICNNGQVVWQQVAAGTTCSNGTIQKRAYNRQLRGRVARPRVVPGQDFTPDN</sequence>
<dbReference type="AlphaFoldDB" id="A0A6A6EKM0"/>
<dbReference type="OrthoDB" id="2342176at2759"/>
<feature type="compositionally biased region" description="Low complexity" evidence="1">
    <location>
        <begin position="303"/>
        <end position="321"/>
    </location>
</feature>
<proteinExistence type="predicted"/>
<feature type="signal peptide" evidence="2">
    <location>
        <begin position="1"/>
        <end position="20"/>
    </location>
</feature>
<keyword evidence="3" id="KW-0560">Oxidoreductase</keyword>
<reference evidence="3" key="1">
    <citation type="journal article" date="2020" name="Stud. Mycol.">
        <title>101 Dothideomycetes genomes: a test case for predicting lifestyles and emergence of pathogens.</title>
        <authorList>
            <person name="Haridas S."/>
            <person name="Albert R."/>
            <person name="Binder M."/>
            <person name="Bloem J."/>
            <person name="Labutti K."/>
            <person name="Salamov A."/>
            <person name="Andreopoulos B."/>
            <person name="Baker S."/>
            <person name="Barry K."/>
            <person name="Bills G."/>
            <person name="Bluhm B."/>
            <person name="Cannon C."/>
            <person name="Castanera R."/>
            <person name="Culley D."/>
            <person name="Daum C."/>
            <person name="Ezra D."/>
            <person name="Gonzalez J."/>
            <person name="Henrissat B."/>
            <person name="Kuo A."/>
            <person name="Liang C."/>
            <person name="Lipzen A."/>
            <person name="Lutzoni F."/>
            <person name="Magnuson J."/>
            <person name="Mondo S."/>
            <person name="Nolan M."/>
            <person name="Ohm R."/>
            <person name="Pangilinan J."/>
            <person name="Park H.-J."/>
            <person name="Ramirez L."/>
            <person name="Alfaro M."/>
            <person name="Sun H."/>
            <person name="Tritt A."/>
            <person name="Yoshinaga Y."/>
            <person name="Zwiers L.-H."/>
            <person name="Turgeon B."/>
            <person name="Goodwin S."/>
            <person name="Spatafora J."/>
            <person name="Crous P."/>
            <person name="Grigoriev I."/>
        </authorList>
    </citation>
    <scope>NUCLEOTIDE SEQUENCE</scope>
    <source>
        <strain evidence="3">CBS 207.26</strain>
    </source>
</reference>
<name>A0A6A6EKM0_9PEZI</name>
<evidence type="ECO:0000313" key="3">
    <source>
        <dbReference type="EMBL" id="KAF2192697.1"/>
    </source>
</evidence>
<accession>A0A6A6EKM0</accession>
<feature type="chain" id="PRO_5025616536" evidence="2">
    <location>
        <begin position="21"/>
        <end position="395"/>
    </location>
</feature>
<dbReference type="Proteomes" id="UP000800200">
    <property type="component" value="Unassembled WGS sequence"/>
</dbReference>
<dbReference type="GO" id="GO:0004497">
    <property type="term" value="F:monooxygenase activity"/>
    <property type="evidence" value="ECO:0007669"/>
    <property type="project" value="UniProtKB-KW"/>
</dbReference>
<feature type="compositionally biased region" description="Gly residues" evidence="1">
    <location>
        <begin position="216"/>
        <end position="233"/>
    </location>
</feature>
<dbReference type="EMBL" id="ML994615">
    <property type="protein sequence ID" value="KAF2192697.1"/>
    <property type="molecule type" value="Genomic_DNA"/>
</dbReference>
<evidence type="ECO:0000313" key="4">
    <source>
        <dbReference type="Proteomes" id="UP000800200"/>
    </source>
</evidence>